<evidence type="ECO:0000256" key="1">
    <source>
        <dbReference type="ARBA" id="ARBA00006568"/>
    </source>
</evidence>
<evidence type="ECO:0000313" key="5">
    <source>
        <dbReference type="Proteomes" id="UP000823749"/>
    </source>
</evidence>
<comment type="similarity">
    <text evidence="1">Belongs to the jacalin lectin family.</text>
</comment>
<dbReference type="CDD" id="cd09612">
    <property type="entry name" value="Jacalin"/>
    <property type="match status" value="1"/>
</dbReference>
<dbReference type="PROSITE" id="PS51752">
    <property type="entry name" value="JACALIN_LECTIN"/>
    <property type="match status" value="1"/>
</dbReference>
<evidence type="ECO:0000313" key="4">
    <source>
        <dbReference type="EMBL" id="KAG5555283.1"/>
    </source>
</evidence>
<comment type="caution">
    <text evidence="4">The sequence shown here is derived from an EMBL/GenBank/DDBJ whole genome shotgun (WGS) entry which is preliminary data.</text>
</comment>
<protein>
    <recommendedName>
        <fullName evidence="3">Jacalin-type lectin domain-containing protein</fullName>
    </recommendedName>
</protein>
<dbReference type="SUPFAM" id="SSF51101">
    <property type="entry name" value="Mannose-binding lectins"/>
    <property type="match status" value="1"/>
</dbReference>
<dbReference type="InterPro" id="IPR033734">
    <property type="entry name" value="Jacalin-like_lectin_dom_plant"/>
</dbReference>
<dbReference type="Proteomes" id="UP000823749">
    <property type="component" value="Chromosome 4"/>
</dbReference>
<dbReference type="SMART" id="SM00915">
    <property type="entry name" value="Jacalin"/>
    <property type="match status" value="1"/>
</dbReference>
<evidence type="ECO:0000259" key="3">
    <source>
        <dbReference type="PROSITE" id="PS51752"/>
    </source>
</evidence>
<name>A0AAV6KRL3_9ERIC</name>
<dbReference type="EMBL" id="JACTNZ010000004">
    <property type="protein sequence ID" value="KAG5555283.1"/>
    <property type="molecule type" value="Genomic_DNA"/>
</dbReference>
<dbReference type="PANTHER" id="PTHR47293:SF70">
    <property type="entry name" value="JACALIN-RELATED LECTIN 24-RELATED"/>
    <property type="match status" value="1"/>
</dbReference>
<keyword evidence="2" id="KW-0430">Lectin</keyword>
<dbReference type="InterPro" id="IPR001229">
    <property type="entry name" value="Jacalin-like_lectin_dom"/>
</dbReference>
<evidence type="ECO:0000256" key="2">
    <source>
        <dbReference type="ARBA" id="ARBA00022734"/>
    </source>
</evidence>
<accession>A0AAV6KRL3</accession>
<dbReference type="GO" id="GO:0030246">
    <property type="term" value="F:carbohydrate binding"/>
    <property type="evidence" value="ECO:0007669"/>
    <property type="project" value="UniProtKB-KW"/>
</dbReference>
<organism evidence="4 5">
    <name type="scientific">Rhododendron griersonianum</name>
    <dbReference type="NCBI Taxonomy" id="479676"/>
    <lineage>
        <taxon>Eukaryota</taxon>
        <taxon>Viridiplantae</taxon>
        <taxon>Streptophyta</taxon>
        <taxon>Embryophyta</taxon>
        <taxon>Tracheophyta</taxon>
        <taxon>Spermatophyta</taxon>
        <taxon>Magnoliopsida</taxon>
        <taxon>eudicotyledons</taxon>
        <taxon>Gunneridae</taxon>
        <taxon>Pentapetalae</taxon>
        <taxon>asterids</taxon>
        <taxon>Ericales</taxon>
        <taxon>Ericaceae</taxon>
        <taxon>Ericoideae</taxon>
        <taxon>Rhodoreae</taxon>
        <taxon>Rhododendron</taxon>
    </lineage>
</organism>
<feature type="domain" description="Jacalin-type lectin" evidence="3">
    <location>
        <begin position="1"/>
        <end position="148"/>
    </location>
</feature>
<dbReference type="PANTHER" id="PTHR47293">
    <property type="entry name" value="JACALIN-RELATED LECTIN 3"/>
    <property type="match status" value="1"/>
</dbReference>
<keyword evidence="5" id="KW-1185">Reference proteome</keyword>
<dbReference type="Pfam" id="PF01419">
    <property type="entry name" value="Jacalin"/>
    <property type="match status" value="1"/>
</dbReference>
<gene>
    <name evidence="4" type="ORF">RHGRI_012726</name>
</gene>
<proteinExistence type="inferred from homology"/>
<dbReference type="Gene3D" id="2.100.10.30">
    <property type="entry name" value="Jacalin-like lectin domain"/>
    <property type="match status" value="1"/>
</dbReference>
<dbReference type="InterPro" id="IPR036404">
    <property type="entry name" value="Jacalin-like_lectin_dom_sf"/>
</dbReference>
<sequence length="222" mass="24762">MFKMGTLNQESGAKTWDDKGRTGIAQIFISHGDRIHSLQFQFVENGTLVLSDKYGRDGCPGSPKFHAVELNYPSELITGISGYYGPHVGLRSVTSISFITNKATYGPFGCHAQGCTAFDFQIGTHNKLCGFHGTSDWELYSIGLYMEPMTTLCNVNILQEKGNIKNEKASCKGRLFDGILYGVLLQDYMNMTYDRMKSINDSVIEFVPKCSIEKDSPFQVYV</sequence>
<dbReference type="AlphaFoldDB" id="A0AAV6KRL3"/>
<reference evidence="4" key="1">
    <citation type="submission" date="2020-08" db="EMBL/GenBank/DDBJ databases">
        <title>Plant Genome Project.</title>
        <authorList>
            <person name="Zhang R.-G."/>
        </authorList>
    </citation>
    <scope>NUCLEOTIDE SEQUENCE</scope>
    <source>
        <strain evidence="4">WSP0</strain>
        <tissue evidence="4">Leaf</tissue>
    </source>
</reference>